<evidence type="ECO:0000313" key="2">
    <source>
        <dbReference type="Proteomes" id="UP000294847"/>
    </source>
</evidence>
<protein>
    <submittedName>
        <fullName evidence="1">Uncharacterized protein</fullName>
    </submittedName>
</protein>
<organism evidence="1 2">
    <name type="scientific">Pyricularia oryzae</name>
    <name type="common">Rice blast fungus</name>
    <name type="synonym">Magnaporthe oryzae</name>
    <dbReference type="NCBI Taxonomy" id="318829"/>
    <lineage>
        <taxon>Eukaryota</taxon>
        <taxon>Fungi</taxon>
        <taxon>Dikarya</taxon>
        <taxon>Ascomycota</taxon>
        <taxon>Pezizomycotina</taxon>
        <taxon>Sordariomycetes</taxon>
        <taxon>Sordariomycetidae</taxon>
        <taxon>Magnaporthales</taxon>
        <taxon>Pyriculariaceae</taxon>
        <taxon>Pyricularia</taxon>
    </lineage>
</organism>
<reference evidence="1 2" key="1">
    <citation type="journal article" date="2019" name="Mol. Biol. Evol.">
        <title>Blast fungal genomes show frequent chromosomal changes, gene gains and losses, and effector gene turnover.</title>
        <authorList>
            <person name="Gomez Luciano L.B."/>
            <person name="Jason Tsai I."/>
            <person name="Chuma I."/>
            <person name="Tosa Y."/>
            <person name="Chen Y.H."/>
            <person name="Li J.Y."/>
            <person name="Li M.Y."/>
            <person name="Jade Lu M.Y."/>
            <person name="Nakayashiki H."/>
            <person name="Li W.H."/>
        </authorList>
    </citation>
    <scope>NUCLEOTIDE SEQUENCE [LARGE SCALE GENOMIC DNA]</scope>
    <source>
        <strain evidence="1">MZ5-1-6</strain>
    </source>
</reference>
<proteinExistence type="predicted"/>
<dbReference type="EMBL" id="CP034207">
    <property type="protein sequence ID" value="QBZ60798.1"/>
    <property type="molecule type" value="Genomic_DNA"/>
</dbReference>
<sequence>MPPNSPFHPFPSADAWHAANIKRLAVGCGLGAIEDRDLPGINLRLCQECDRVFEATNLLTARLDERRYTCWAPECVARCGDYYIQWPELRASVVGGFRAADVRPAVERLVRHKHEEHLRLVEELARRLAEGASAGAGAASNGQQQRDAATVLRQAWQRSRQLDPANK</sequence>
<dbReference type="AlphaFoldDB" id="A0A4V1C6R4"/>
<gene>
    <name evidence="1" type="ORF">PoMZ_07741</name>
</gene>
<evidence type="ECO:0000313" key="1">
    <source>
        <dbReference type="EMBL" id="QBZ60798.1"/>
    </source>
</evidence>
<name>A0A4V1C6R4_PYROR</name>
<dbReference type="Proteomes" id="UP000294847">
    <property type="component" value="Chromosome 4"/>
</dbReference>
<accession>A0A4V1C6R4</accession>